<dbReference type="EMBL" id="CM001466">
    <property type="protein sequence ID" value="EHY89354.1"/>
    <property type="molecule type" value="Genomic_DNA"/>
</dbReference>
<dbReference type="PANTHER" id="PTHR43681">
    <property type="entry name" value="TRANSMEMBRANE GTPASE FZO"/>
    <property type="match status" value="1"/>
</dbReference>
<organism evidence="3 4">
    <name type="scientific">Saccharomonospora azurea NA-128</name>
    <dbReference type="NCBI Taxonomy" id="882081"/>
    <lineage>
        <taxon>Bacteria</taxon>
        <taxon>Bacillati</taxon>
        <taxon>Actinomycetota</taxon>
        <taxon>Actinomycetes</taxon>
        <taxon>Pseudonocardiales</taxon>
        <taxon>Pseudonocardiaceae</taxon>
        <taxon>Saccharomonospora</taxon>
    </lineage>
</organism>
<accession>H8G7F9</accession>
<reference evidence="3 4" key="1">
    <citation type="journal article" date="2012" name="Stand. Genomic Sci.">
        <title>Genome sequence of the soil bacterium Saccharomonospora azurea type strain (NA-128(T)).</title>
        <authorList>
            <person name="Klenk H.P."/>
            <person name="Held B."/>
            <person name="Lucas S."/>
            <person name="Lapidus A."/>
            <person name="Copeland A."/>
            <person name="Hammon N."/>
            <person name="Pitluck S."/>
            <person name="Goodwin L.A."/>
            <person name="Han C."/>
            <person name="Tapia R."/>
            <person name="Brambilla E.M."/>
            <person name="Potter G."/>
            <person name="Land M."/>
            <person name="Ivanova N."/>
            <person name="Rohde M."/>
            <person name="Goker M."/>
            <person name="Detter J.C."/>
            <person name="Kyrpides N.C."/>
            <person name="Woyke T."/>
        </authorList>
    </citation>
    <scope>NUCLEOTIDE SEQUENCE [LARGE SCALE GENOMIC DNA]</scope>
    <source>
        <strain evidence="3 4">NA-128</strain>
    </source>
</reference>
<dbReference type="OrthoDB" id="3798616at2"/>
<dbReference type="AlphaFoldDB" id="H8G7F9"/>
<dbReference type="HOGENOM" id="CLU_019977_0_0_11"/>
<feature type="coiled-coil region" evidence="1">
    <location>
        <begin position="562"/>
        <end position="611"/>
    </location>
</feature>
<evidence type="ECO:0000259" key="2">
    <source>
        <dbReference type="Pfam" id="PF00350"/>
    </source>
</evidence>
<protein>
    <submittedName>
        <fullName evidence="3">Dynamin family protein</fullName>
    </submittedName>
</protein>
<gene>
    <name evidence="3" type="ORF">SacazDRAFT_02451</name>
</gene>
<feature type="domain" description="Dynamin N-terminal" evidence="2">
    <location>
        <begin position="43"/>
        <end position="208"/>
    </location>
</feature>
<keyword evidence="1" id="KW-0175">Coiled coil</keyword>
<dbReference type="Pfam" id="PF00350">
    <property type="entry name" value="Dynamin_N"/>
    <property type="match status" value="1"/>
</dbReference>
<dbReference type="RefSeq" id="WP_005441901.1">
    <property type="nucleotide sequence ID" value="NZ_CM001466.1"/>
</dbReference>
<dbReference type="InterPro" id="IPR027417">
    <property type="entry name" value="P-loop_NTPase"/>
</dbReference>
<evidence type="ECO:0000313" key="4">
    <source>
        <dbReference type="Proteomes" id="UP000004705"/>
    </source>
</evidence>
<name>H8G7F9_9PSEU</name>
<dbReference type="InterPro" id="IPR051943">
    <property type="entry name" value="TRAFAC_Dynamin-like_GTPase"/>
</dbReference>
<evidence type="ECO:0000256" key="1">
    <source>
        <dbReference type="SAM" id="Coils"/>
    </source>
</evidence>
<sequence>MKASPWLDVLDEAIRSCAAHDRTDLAGRLRARRAELAGPKVRVVVLGARGQGKSQLLNGLLGAAVCAVGDDVTTTVPTVIEYATGPVAALVPGSPVPLVEAGRGADSLVLEGPAHSAPALTSADRTSVSVESATAVANGRPDVARVEIGLPRALLETGLTLVDTPPYGSEPDEHARAALATLPSADAVLLTTDVTRELAPGELDVLERVLAWCPTVAVVLTKTDLVPGWQRVAERTRARLQQQGLPVTVFGVSSALRLIAARKNDAELNTESGFPALVSYLHHELMGNVDVLRRRCAGLLAGLAAERIMGPLRERLRELQQGGDSELSARYRAASKQLERLQREASRWQTMLSDEVADLTADLDYDLRDRTRRILREADEYFEVADPAKDWTAFEDWLRENLTAAAEANSRWLLDRFEWITRKLANVIAVHRPDAFAPEDVLPARPTDEIAELRGPNFEKFSIGQKLFVGMRGSYSGLLMFGLATTLAGMDLINPISIGAGVAFGAKSVFEERGTRLKRRQSAARSAAHRYVDDFFLAYGKESKDTVRLIHRELRDRCTTVAQELRTEISEAAARVKQVIDAEAAERGTAMRDVARRIDELELLRRRAEALAPRSVPRGLTA</sequence>
<dbReference type="Proteomes" id="UP000004705">
    <property type="component" value="Chromosome"/>
</dbReference>
<keyword evidence="4" id="KW-1185">Reference proteome</keyword>
<feature type="coiled-coil region" evidence="1">
    <location>
        <begin position="324"/>
        <end position="351"/>
    </location>
</feature>
<evidence type="ECO:0000313" key="3">
    <source>
        <dbReference type="EMBL" id="EHY89354.1"/>
    </source>
</evidence>
<dbReference type="Gene3D" id="3.40.50.300">
    <property type="entry name" value="P-loop containing nucleotide triphosphate hydrolases"/>
    <property type="match status" value="1"/>
</dbReference>
<proteinExistence type="predicted"/>
<dbReference type="SUPFAM" id="SSF52540">
    <property type="entry name" value="P-loop containing nucleoside triphosphate hydrolases"/>
    <property type="match status" value="1"/>
</dbReference>
<dbReference type="PANTHER" id="PTHR43681:SF1">
    <property type="entry name" value="SARCALUMENIN"/>
    <property type="match status" value="1"/>
</dbReference>
<dbReference type="InterPro" id="IPR045063">
    <property type="entry name" value="Dynamin_N"/>
</dbReference>